<reference evidence="3" key="1">
    <citation type="journal article" date="2019" name="Int. J. Syst. Evol. Microbiol.">
        <title>The Global Catalogue of Microorganisms (GCM) 10K type strain sequencing project: providing services to taxonomists for standard genome sequencing and annotation.</title>
        <authorList>
            <consortium name="The Broad Institute Genomics Platform"/>
            <consortium name="The Broad Institute Genome Sequencing Center for Infectious Disease"/>
            <person name="Wu L."/>
            <person name="Ma J."/>
        </authorList>
    </citation>
    <scope>NUCLEOTIDE SEQUENCE [LARGE SCALE GENOMIC DNA]</scope>
    <source>
        <strain evidence="3">CGMCC 4.7329</strain>
    </source>
</reference>
<dbReference type="EMBL" id="BMNE01000001">
    <property type="protein sequence ID" value="GGN66071.1"/>
    <property type="molecule type" value="Genomic_DNA"/>
</dbReference>
<sequence length="55" mass="6140">MSGEWDPHNAPTGWALHARPTDDTDTPDTDTDSDLTLALEPPVPGRRFDHDRGVW</sequence>
<evidence type="ECO:0000313" key="3">
    <source>
        <dbReference type="Proteomes" id="UP000658127"/>
    </source>
</evidence>
<name>A0ABQ2K319_9NOCA</name>
<feature type="region of interest" description="Disordered" evidence="1">
    <location>
        <begin position="1"/>
        <end position="55"/>
    </location>
</feature>
<protein>
    <submittedName>
        <fullName evidence="2">Uncharacterized protein</fullName>
    </submittedName>
</protein>
<organism evidence="2 3">
    <name type="scientific">Nocardia rhizosphaerihabitans</name>
    <dbReference type="NCBI Taxonomy" id="1691570"/>
    <lineage>
        <taxon>Bacteria</taxon>
        <taxon>Bacillati</taxon>
        <taxon>Actinomycetota</taxon>
        <taxon>Actinomycetes</taxon>
        <taxon>Mycobacteriales</taxon>
        <taxon>Nocardiaceae</taxon>
        <taxon>Nocardia</taxon>
    </lineage>
</organism>
<gene>
    <name evidence="2" type="ORF">GCM10011610_00630</name>
</gene>
<comment type="caution">
    <text evidence="2">The sequence shown here is derived from an EMBL/GenBank/DDBJ whole genome shotgun (WGS) entry which is preliminary data.</text>
</comment>
<evidence type="ECO:0000313" key="2">
    <source>
        <dbReference type="EMBL" id="GGN66071.1"/>
    </source>
</evidence>
<feature type="compositionally biased region" description="Basic and acidic residues" evidence="1">
    <location>
        <begin position="46"/>
        <end position="55"/>
    </location>
</feature>
<accession>A0ABQ2K319</accession>
<proteinExistence type="predicted"/>
<feature type="compositionally biased region" description="Acidic residues" evidence="1">
    <location>
        <begin position="23"/>
        <end position="33"/>
    </location>
</feature>
<evidence type="ECO:0000256" key="1">
    <source>
        <dbReference type="SAM" id="MobiDB-lite"/>
    </source>
</evidence>
<keyword evidence="3" id="KW-1185">Reference proteome</keyword>
<dbReference type="Proteomes" id="UP000658127">
    <property type="component" value="Unassembled WGS sequence"/>
</dbReference>